<dbReference type="SUPFAM" id="SSF46785">
    <property type="entry name" value="Winged helix' DNA-binding domain"/>
    <property type="match status" value="1"/>
</dbReference>
<name>A0A9X8HJX7_PSEPU</name>
<dbReference type="Gene3D" id="1.10.10.10">
    <property type="entry name" value="Winged helix-like DNA-binding domain superfamily/Winged helix DNA-binding domain"/>
    <property type="match status" value="1"/>
</dbReference>
<keyword evidence="4" id="KW-0804">Transcription</keyword>
<reference evidence="6 7" key="1">
    <citation type="submission" date="2018-11" db="EMBL/GenBank/DDBJ databases">
        <title>Genomic analyses of the natural microbiome of Caenorhabditis elegans.</title>
        <authorList>
            <person name="Samuel B."/>
        </authorList>
    </citation>
    <scope>NUCLEOTIDE SEQUENCE [LARGE SCALE GENOMIC DNA]</scope>
    <source>
        <strain evidence="6 7">BIGb0473</strain>
    </source>
</reference>
<gene>
    <name evidence="6" type="ORF">EDF85_3496</name>
</gene>
<protein>
    <submittedName>
        <fullName evidence="6">LysR family transcriptional regulator</fullName>
    </submittedName>
</protein>
<accession>A0A9X8HJX7</accession>
<evidence type="ECO:0000256" key="3">
    <source>
        <dbReference type="ARBA" id="ARBA00023125"/>
    </source>
</evidence>
<dbReference type="Pfam" id="PF03466">
    <property type="entry name" value="LysR_substrate"/>
    <property type="match status" value="1"/>
</dbReference>
<evidence type="ECO:0000313" key="6">
    <source>
        <dbReference type="EMBL" id="ROQ49182.1"/>
    </source>
</evidence>
<evidence type="ECO:0000256" key="1">
    <source>
        <dbReference type="ARBA" id="ARBA00009437"/>
    </source>
</evidence>
<dbReference type="Proteomes" id="UP000269115">
    <property type="component" value="Unassembled WGS sequence"/>
</dbReference>
<dbReference type="PROSITE" id="PS50931">
    <property type="entry name" value="HTH_LYSR"/>
    <property type="match status" value="1"/>
</dbReference>
<dbReference type="GO" id="GO:0006351">
    <property type="term" value="P:DNA-templated transcription"/>
    <property type="evidence" value="ECO:0007669"/>
    <property type="project" value="TreeGrafter"/>
</dbReference>
<dbReference type="PANTHER" id="PTHR30537:SF26">
    <property type="entry name" value="GLYCINE CLEAVAGE SYSTEM TRANSCRIPTIONAL ACTIVATOR"/>
    <property type="match status" value="1"/>
</dbReference>
<comment type="caution">
    <text evidence="6">The sequence shown here is derived from an EMBL/GenBank/DDBJ whole genome shotgun (WGS) entry which is preliminary data.</text>
</comment>
<dbReference type="FunFam" id="1.10.10.10:FF:000001">
    <property type="entry name" value="LysR family transcriptional regulator"/>
    <property type="match status" value="1"/>
</dbReference>
<evidence type="ECO:0000256" key="2">
    <source>
        <dbReference type="ARBA" id="ARBA00023015"/>
    </source>
</evidence>
<organism evidence="6 7">
    <name type="scientific">Pseudomonas putida</name>
    <name type="common">Arthrobacter siderocapsulatus</name>
    <dbReference type="NCBI Taxonomy" id="303"/>
    <lineage>
        <taxon>Bacteria</taxon>
        <taxon>Pseudomonadati</taxon>
        <taxon>Pseudomonadota</taxon>
        <taxon>Gammaproteobacteria</taxon>
        <taxon>Pseudomonadales</taxon>
        <taxon>Pseudomonadaceae</taxon>
        <taxon>Pseudomonas</taxon>
    </lineage>
</organism>
<dbReference type="Gene3D" id="3.40.190.10">
    <property type="entry name" value="Periplasmic binding protein-like II"/>
    <property type="match status" value="2"/>
</dbReference>
<dbReference type="GO" id="GO:0043565">
    <property type="term" value="F:sequence-specific DNA binding"/>
    <property type="evidence" value="ECO:0007669"/>
    <property type="project" value="TreeGrafter"/>
</dbReference>
<dbReference type="PANTHER" id="PTHR30537">
    <property type="entry name" value="HTH-TYPE TRANSCRIPTIONAL REGULATOR"/>
    <property type="match status" value="1"/>
</dbReference>
<dbReference type="PRINTS" id="PR00039">
    <property type="entry name" value="HTHLYSR"/>
</dbReference>
<proteinExistence type="inferred from homology"/>
<dbReference type="RefSeq" id="WP_123753224.1">
    <property type="nucleotide sequence ID" value="NZ_RJUR01000014.1"/>
</dbReference>
<dbReference type="EMBL" id="RJUR01000014">
    <property type="protein sequence ID" value="ROQ49182.1"/>
    <property type="molecule type" value="Genomic_DNA"/>
</dbReference>
<dbReference type="GO" id="GO:0003700">
    <property type="term" value="F:DNA-binding transcription factor activity"/>
    <property type="evidence" value="ECO:0007669"/>
    <property type="project" value="InterPro"/>
</dbReference>
<dbReference type="AlphaFoldDB" id="A0A9X8HJX7"/>
<keyword evidence="2" id="KW-0805">Transcription regulation</keyword>
<dbReference type="CDD" id="cd08432">
    <property type="entry name" value="PBP2_GcdR_TrpI_HvrB_AmpR_like"/>
    <property type="match status" value="1"/>
</dbReference>
<keyword evidence="3" id="KW-0238">DNA-binding</keyword>
<dbReference type="InterPro" id="IPR036390">
    <property type="entry name" value="WH_DNA-bd_sf"/>
</dbReference>
<evidence type="ECO:0000259" key="5">
    <source>
        <dbReference type="PROSITE" id="PS50931"/>
    </source>
</evidence>
<dbReference type="InterPro" id="IPR058163">
    <property type="entry name" value="LysR-type_TF_proteobact-type"/>
</dbReference>
<dbReference type="InterPro" id="IPR036388">
    <property type="entry name" value="WH-like_DNA-bd_sf"/>
</dbReference>
<evidence type="ECO:0000256" key="4">
    <source>
        <dbReference type="ARBA" id="ARBA00023163"/>
    </source>
</evidence>
<comment type="similarity">
    <text evidence="1">Belongs to the LysR transcriptional regulatory family.</text>
</comment>
<evidence type="ECO:0000313" key="7">
    <source>
        <dbReference type="Proteomes" id="UP000269115"/>
    </source>
</evidence>
<dbReference type="InterPro" id="IPR005119">
    <property type="entry name" value="LysR_subst-bd"/>
</dbReference>
<feature type="domain" description="HTH lysR-type" evidence="5">
    <location>
        <begin position="12"/>
        <end position="67"/>
    </location>
</feature>
<dbReference type="Pfam" id="PF00126">
    <property type="entry name" value="HTH_1"/>
    <property type="match status" value="1"/>
</dbReference>
<dbReference type="SUPFAM" id="SSF53850">
    <property type="entry name" value="Periplasmic binding protein-like II"/>
    <property type="match status" value="1"/>
</dbReference>
<sequence>MNKFALTRLPHMTLLLAFKTVAEHGSFTRAATALHLSQSAISQQVVKLEEALGVTLFVRSTRTVALTRAGAALLDDIRAPFDQLVAAFEKCARKAAPSVLHIEAEPVMSAFWLTPRLKHFTQRFPALRIQQLLSTQRVEFPDEVELAIKWGTADWQGFDTQFLMGLNYVPICSPALLEGPDALRVPADLARHPLLHDRHHHDWEAWQALYPTPGLEVRSGHVVTDSNVLAQLAIEGHGVALCAIELTERAVRSGELVMPFPELVMPHQLAYYLLTKPHKQISDMARQFIAWLKEEAGNGA</sequence>
<dbReference type="InterPro" id="IPR000847">
    <property type="entry name" value="LysR_HTH_N"/>
</dbReference>